<gene>
    <name evidence="3" type="ORF">Slati_0014100</name>
</gene>
<dbReference type="SUPFAM" id="SSF53098">
    <property type="entry name" value="Ribonuclease H-like"/>
    <property type="match status" value="1"/>
</dbReference>
<protein>
    <recommendedName>
        <fullName evidence="2">Reverse transcriptase/retrotransposon-derived protein RNase H-like domain-containing protein</fullName>
    </recommendedName>
</protein>
<evidence type="ECO:0000256" key="1">
    <source>
        <dbReference type="SAM" id="MobiDB-lite"/>
    </source>
</evidence>
<dbReference type="InterPro" id="IPR041577">
    <property type="entry name" value="RT_RNaseH_2"/>
</dbReference>
<dbReference type="Pfam" id="PF17919">
    <property type="entry name" value="RT_RNaseH_2"/>
    <property type="match status" value="1"/>
</dbReference>
<comment type="caution">
    <text evidence="3">The sequence shown here is derived from an EMBL/GenBank/DDBJ whole genome shotgun (WGS) entry which is preliminary data.</text>
</comment>
<evidence type="ECO:0000259" key="2">
    <source>
        <dbReference type="Pfam" id="PF17919"/>
    </source>
</evidence>
<dbReference type="Gene3D" id="3.30.420.10">
    <property type="entry name" value="Ribonuclease H-like superfamily/Ribonuclease H"/>
    <property type="match status" value="1"/>
</dbReference>
<proteinExistence type="predicted"/>
<dbReference type="SUPFAM" id="SSF56672">
    <property type="entry name" value="DNA/RNA polymerases"/>
    <property type="match status" value="1"/>
</dbReference>
<dbReference type="AlphaFoldDB" id="A0AAW2Y6F2"/>
<dbReference type="EMBL" id="JACGWN010000001">
    <property type="protein sequence ID" value="KAL0461265.1"/>
    <property type="molecule type" value="Genomic_DNA"/>
</dbReference>
<feature type="domain" description="Reverse transcriptase/retrotransposon-derived protein RNase H-like" evidence="2">
    <location>
        <begin position="316"/>
        <end position="412"/>
    </location>
</feature>
<feature type="region of interest" description="Disordered" evidence="1">
    <location>
        <begin position="240"/>
        <end position="267"/>
    </location>
</feature>
<sequence length="533" mass="59561">MGAPSEEQSGIPFTEGVMADELPMNCHTPTITEYDGTTDPHEHLSHFENAALLHQYIDATKFDALLARAAKYINMEDAQTSKREGRGEKRKENKDEGPSKNPKTVLRTRNQHGRGQRIPRSSTTGKAEVSDPPRKCVIRMTVGGSARGDSQRARKAQIRVAYGTLIREVMDVEPADDAHLIHFDQEDRHSGSSVDILFGEAYDQMQLRDVPLETMDTSLYGFAGEARKCYVEAIKKGKNRGLEETPGEENSNKRGKDPILSPEPKEDAPVAVQPVEELLTVELIPGYPWKVTKIGSKTEKGLPFFITLRKVKNFEWTKEFQQAFEEFKAYLARLPLLVKPSPGDTLYLYISSTSQTVSSVLVREEENTQTSIYYVSKVLNGVEKHYPPIKKMALTLVITARKLRPYFLSHPVGVRTNTSLKQVLGKPEASGRLVKWTIELSEYDISYLPRTTIKAQTLADFVSKMTGTTQEGVFEEKPWILHVDGSSTTQGSGAGIIITSPQGEDMEFAIKFDFNALNNKAEYEALVLGMRIA</sequence>
<dbReference type="PANTHER" id="PTHR48475:SF2">
    <property type="entry name" value="RIBONUCLEASE H"/>
    <property type="match status" value="1"/>
</dbReference>
<dbReference type="InterPro" id="IPR012337">
    <property type="entry name" value="RNaseH-like_sf"/>
</dbReference>
<dbReference type="GO" id="GO:0003676">
    <property type="term" value="F:nucleic acid binding"/>
    <property type="evidence" value="ECO:0007669"/>
    <property type="project" value="InterPro"/>
</dbReference>
<dbReference type="Gene3D" id="3.10.20.370">
    <property type="match status" value="1"/>
</dbReference>
<organism evidence="3">
    <name type="scientific">Sesamum latifolium</name>
    <dbReference type="NCBI Taxonomy" id="2727402"/>
    <lineage>
        <taxon>Eukaryota</taxon>
        <taxon>Viridiplantae</taxon>
        <taxon>Streptophyta</taxon>
        <taxon>Embryophyta</taxon>
        <taxon>Tracheophyta</taxon>
        <taxon>Spermatophyta</taxon>
        <taxon>Magnoliopsida</taxon>
        <taxon>eudicotyledons</taxon>
        <taxon>Gunneridae</taxon>
        <taxon>Pentapetalae</taxon>
        <taxon>asterids</taxon>
        <taxon>lamiids</taxon>
        <taxon>Lamiales</taxon>
        <taxon>Pedaliaceae</taxon>
        <taxon>Sesamum</taxon>
    </lineage>
</organism>
<reference evidence="3" key="1">
    <citation type="submission" date="2020-06" db="EMBL/GenBank/DDBJ databases">
        <authorList>
            <person name="Li T."/>
            <person name="Hu X."/>
            <person name="Zhang T."/>
            <person name="Song X."/>
            <person name="Zhang H."/>
            <person name="Dai N."/>
            <person name="Sheng W."/>
            <person name="Hou X."/>
            <person name="Wei L."/>
        </authorList>
    </citation>
    <scope>NUCLEOTIDE SEQUENCE</scope>
    <source>
        <strain evidence="3">KEN1</strain>
        <tissue evidence="3">Leaf</tissue>
    </source>
</reference>
<feature type="region of interest" description="Disordered" evidence="1">
    <location>
        <begin position="77"/>
        <end position="132"/>
    </location>
</feature>
<dbReference type="InterPro" id="IPR036397">
    <property type="entry name" value="RNaseH_sf"/>
</dbReference>
<dbReference type="PANTHER" id="PTHR48475">
    <property type="entry name" value="RIBONUCLEASE H"/>
    <property type="match status" value="1"/>
</dbReference>
<feature type="compositionally biased region" description="Basic and acidic residues" evidence="1">
    <location>
        <begin position="250"/>
        <end position="267"/>
    </location>
</feature>
<name>A0AAW2Y6F2_9LAMI</name>
<reference evidence="3" key="2">
    <citation type="journal article" date="2024" name="Plant">
        <title>Genomic evolution and insights into agronomic trait innovations of Sesamum species.</title>
        <authorList>
            <person name="Miao H."/>
            <person name="Wang L."/>
            <person name="Qu L."/>
            <person name="Liu H."/>
            <person name="Sun Y."/>
            <person name="Le M."/>
            <person name="Wang Q."/>
            <person name="Wei S."/>
            <person name="Zheng Y."/>
            <person name="Lin W."/>
            <person name="Duan Y."/>
            <person name="Cao H."/>
            <person name="Xiong S."/>
            <person name="Wang X."/>
            <person name="Wei L."/>
            <person name="Li C."/>
            <person name="Ma Q."/>
            <person name="Ju M."/>
            <person name="Zhao R."/>
            <person name="Li G."/>
            <person name="Mu C."/>
            <person name="Tian Q."/>
            <person name="Mei H."/>
            <person name="Zhang T."/>
            <person name="Gao T."/>
            <person name="Zhang H."/>
        </authorList>
    </citation>
    <scope>NUCLEOTIDE SEQUENCE</scope>
    <source>
        <strain evidence="3">KEN1</strain>
    </source>
</reference>
<dbReference type="InterPro" id="IPR043502">
    <property type="entry name" value="DNA/RNA_pol_sf"/>
</dbReference>
<feature type="compositionally biased region" description="Basic and acidic residues" evidence="1">
    <location>
        <begin position="79"/>
        <end position="98"/>
    </location>
</feature>
<evidence type="ECO:0000313" key="3">
    <source>
        <dbReference type="EMBL" id="KAL0461265.1"/>
    </source>
</evidence>
<accession>A0AAW2Y6F2</accession>